<proteinExistence type="predicted"/>
<gene>
    <name evidence="2" type="ORF">TBRA_LOCUS12722</name>
</gene>
<dbReference type="FunFam" id="1.10.340.70:FF:000001">
    <property type="entry name" value="Retrovirus-related Pol polyprotein from transposon gypsy-like Protein"/>
    <property type="match status" value="1"/>
</dbReference>
<evidence type="ECO:0000313" key="3">
    <source>
        <dbReference type="Proteomes" id="UP000479190"/>
    </source>
</evidence>
<reference evidence="2 3" key="1">
    <citation type="submission" date="2020-02" db="EMBL/GenBank/DDBJ databases">
        <authorList>
            <person name="Ferguson B K."/>
        </authorList>
    </citation>
    <scope>NUCLEOTIDE SEQUENCE [LARGE SCALE GENOMIC DNA]</scope>
</reference>
<name>A0A6H5IUB3_9HYME</name>
<dbReference type="OrthoDB" id="441971at2759"/>
<dbReference type="Gene3D" id="1.10.340.70">
    <property type="match status" value="1"/>
</dbReference>
<organism evidence="2 3">
    <name type="scientific">Trichogramma brassicae</name>
    <dbReference type="NCBI Taxonomy" id="86971"/>
    <lineage>
        <taxon>Eukaryota</taxon>
        <taxon>Metazoa</taxon>
        <taxon>Ecdysozoa</taxon>
        <taxon>Arthropoda</taxon>
        <taxon>Hexapoda</taxon>
        <taxon>Insecta</taxon>
        <taxon>Pterygota</taxon>
        <taxon>Neoptera</taxon>
        <taxon>Endopterygota</taxon>
        <taxon>Hymenoptera</taxon>
        <taxon>Apocrita</taxon>
        <taxon>Proctotrupomorpha</taxon>
        <taxon>Chalcidoidea</taxon>
        <taxon>Trichogrammatidae</taxon>
        <taxon>Trichogramma</taxon>
    </lineage>
</organism>
<keyword evidence="3" id="KW-1185">Reference proteome</keyword>
<protein>
    <recommendedName>
        <fullName evidence="1">Integrase zinc-binding domain-containing protein</fullName>
    </recommendedName>
</protein>
<dbReference type="Proteomes" id="UP000479190">
    <property type="component" value="Unassembled WGS sequence"/>
</dbReference>
<dbReference type="EMBL" id="CADCXV010001084">
    <property type="protein sequence ID" value="CAB0041036.1"/>
    <property type="molecule type" value="Genomic_DNA"/>
</dbReference>
<dbReference type="PANTHER" id="PTHR47266">
    <property type="entry name" value="ENDONUCLEASE-RELATED"/>
    <property type="match status" value="1"/>
</dbReference>
<dbReference type="SUPFAM" id="SSF53098">
    <property type="entry name" value="Ribonuclease H-like"/>
    <property type="match status" value="1"/>
</dbReference>
<dbReference type="InterPro" id="IPR012337">
    <property type="entry name" value="RNaseH-like_sf"/>
</dbReference>
<accession>A0A6H5IUB3</accession>
<evidence type="ECO:0000313" key="2">
    <source>
        <dbReference type="EMBL" id="CAB0041036.1"/>
    </source>
</evidence>
<dbReference type="InterPro" id="IPR036397">
    <property type="entry name" value="RNaseH_sf"/>
</dbReference>
<sequence>MYWLPIETHLEELATSLHLNITICTGEVTTPNEEDRPNIIREAHDSAVAGHKGMIKTYHRIRERYCWPNMMGEIRRYVKTCHDCQIRKLTRVKTKFPMKITTTSTTAFEVVEMDVVGPLPMTISGNKYLLTLQCNLTKYSEAIPLPDVKADMIASAFAKEFICRFGCPETLRTDMSQNSIGKVTWIRYAIFSYNTSTHTAHGFTLHELVFARKARVPSEFADKTISKTYNDIIDDIARKLNITLKEAHDKIIEAKLKSKTYYDLKSNVRTFSPGDHVYLLKEHKTDNTLRGLGGCAISVPADPTTKQSPRL</sequence>
<dbReference type="InterPro" id="IPR052160">
    <property type="entry name" value="Gypsy_RT_Integrase-like"/>
</dbReference>
<dbReference type="InterPro" id="IPR041588">
    <property type="entry name" value="Integrase_H2C2"/>
</dbReference>
<dbReference type="GO" id="GO:0003676">
    <property type="term" value="F:nucleic acid binding"/>
    <property type="evidence" value="ECO:0007669"/>
    <property type="project" value="InterPro"/>
</dbReference>
<evidence type="ECO:0000259" key="1">
    <source>
        <dbReference type="Pfam" id="PF17921"/>
    </source>
</evidence>
<dbReference type="AlphaFoldDB" id="A0A6H5IUB3"/>
<dbReference type="Gene3D" id="3.30.420.10">
    <property type="entry name" value="Ribonuclease H-like superfamily/Ribonuclease H"/>
    <property type="match status" value="1"/>
</dbReference>
<feature type="domain" description="Integrase zinc-binding" evidence="1">
    <location>
        <begin position="32"/>
        <end position="88"/>
    </location>
</feature>
<dbReference type="Pfam" id="PF17921">
    <property type="entry name" value="Integrase_H2C2"/>
    <property type="match status" value="1"/>
</dbReference>